<dbReference type="GO" id="GO:0004672">
    <property type="term" value="F:protein kinase activity"/>
    <property type="evidence" value="ECO:0007669"/>
    <property type="project" value="InterPro"/>
</dbReference>
<feature type="domain" description="Protein kinase" evidence="2">
    <location>
        <begin position="225"/>
        <end position="486"/>
    </location>
</feature>
<dbReference type="Pfam" id="PF25816">
    <property type="entry name" value="RamC_N"/>
    <property type="match status" value="1"/>
</dbReference>
<gene>
    <name evidence="3" type="primary">lanKC</name>
    <name evidence="3" type="ORF">ABWK59_08455</name>
</gene>
<evidence type="ECO:0000256" key="1">
    <source>
        <dbReference type="SAM" id="MobiDB-lite"/>
    </source>
</evidence>
<dbReference type="Pfam" id="PF00069">
    <property type="entry name" value="Pkinase"/>
    <property type="match status" value="1"/>
</dbReference>
<dbReference type="NCBIfam" id="NF038151">
    <property type="entry name" value="lanthi_synth_III"/>
    <property type="match status" value="1"/>
</dbReference>
<dbReference type="CDD" id="cd04791">
    <property type="entry name" value="LanC_SerThrkinase"/>
    <property type="match status" value="1"/>
</dbReference>
<evidence type="ECO:0000313" key="3">
    <source>
        <dbReference type="EMBL" id="XCM78956.1"/>
    </source>
</evidence>
<dbReference type="PROSITE" id="PS50011">
    <property type="entry name" value="PROTEIN_KINASE_DOM"/>
    <property type="match status" value="1"/>
</dbReference>
<dbReference type="Pfam" id="PF05147">
    <property type="entry name" value="LANC_like"/>
    <property type="match status" value="1"/>
</dbReference>
<dbReference type="EMBL" id="CP159872">
    <property type="protein sequence ID" value="XCM78956.1"/>
    <property type="molecule type" value="Genomic_DNA"/>
</dbReference>
<protein>
    <submittedName>
        <fullName evidence="3">Class III lanthionine synthetase LanKC</fullName>
    </submittedName>
</protein>
<dbReference type="KEGG" id="kcm:ABWK59_08455"/>
<feature type="compositionally biased region" description="Gly residues" evidence="1">
    <location>
        <begin position="468"/>
        <end position="482"/>
    </location>
</feature>
<dbReference type="SMART" id="SM00220">
    <property type="entry name" value="S_TKc"/>
    <property type="match status" value="1"/>
</dbReference>
<dbReference type="InterPro" id="IPR057929">
    <property type="entry name" value="RamC_N"/>
</dbReference>
<dbReference type="SMART" id="SM01260">
    <property type="entry name" value="LANC_like"/>
    <property type="match status" value="1"/>
</dbReference>
<dbReference type="GO" id="GO:0005524">
    <property type="term" value="F:ATP binding"/>
    <property type="evidence" value="ECO:0007669"/>
    <property type="project" value="InterPro"/>
</dbReference>
<proteinExistence type="predicted"/>
<dbReference type="SUPFAM" id="SSF56112">
    <property type="entry name" value="Protein kinase-like (PK-like)"/>
    <property type="match status" value="1"/>
</dbReference>
<dbReference type="SUPFAM" id="SSF158745">
    <property type="entry name" value="LanC-like"/>
    <property type="match status" value="1"/>
</dbReference>
<dbReference type="AlphaFoldDB" id="A0AAU8JRM5"/>
<dbReference type="RefSeq" id="WP_354639250.1">
    <property type="nucleotide sequence ID" value="NZ_CP159872.1"/>
</dbReference>
<dbReference type="InterPro" id="IPR007822">
    <property type="entry name" value="LANC-like"/>
</dbReference>
<name>A0AAU8JRM5_9ACTN</name>
<accession>A0AAU8JRM5</accession>
<organism evidence="3">
    <name type="scientific">Kitasatospora camelliae</name>
    <dbReference type="NCBI Taxonomy" id="3156397"/>
    <lineage>
        <taxon>Bacteria</taxon>
        <taxon>Bacillati</taxon>
        <taxon>Actinomycetota</taxon>
        <taxon>Actinomycetes</taxon>
        <taxon>Kitasatosporales</taxon>
        <taxon>Streptomycetaceae</taxon>
        <taxon>Kitasatospora</taxon>
    </lineage>
</organism>
<dbReference type="InterPro" id="IPR058053">
    <property type="entry name" value="RamC_C"/>
</dbReference>
<reference evidence="3" key="1">
    <citation type="submission" date="2024-06" db="EMBL/GenBank/DDBJ databases">
        <title>The genome sequences of Kitasatospora sp. strain HUAS MG31.</title>
        <authorList>
            <person name="Mo P."/>
        </authorList>
    </citation>
    <scope>NUCLEOTIDE SEQUENCE</scope>
    <source>
        <strain evidence="3">HUAS MG31</strain>
    </source>
</reference>
<dbReference type="GO" id="GO:0031179">
    <property type="term" value="P:peptide modification"/>
    <property type="evidence" value="ECO:0007669"/>
    <property type="project" value="InterPro"/>
</dbReference>
<dbReference type="InterPro" id="IPR000719">
    <property type="entry name" value="Prot_kinase_dom"/>
</dbReference>
<dbReference type="Gene3D" id="1.50.10.20">
    <property type="match status" value="2"/>
</dbReference>
<sequence>MYLHYLQHCQPDSPYFDLPSQDRAAGDYPAARDRLPDGWSRDLNPHWSFHAPHGCRLPSQGWKIHVSTVPDRAEAVLAVVRAFCEAGRIPFKFIRNPHVLTDRNSKYGDRGSSGKFITVYPLDEEQFATVLTELGELLDGEPGPYILSDLRWREGPLYVRYGGFVLRTVTDARGRQVPCIEDQDGRLVPDRRGPGFHPPAWVTLPECLAEAVAARSAGTTRGLPFAVRKALHFSNGGGVYEATELATGRTVLVKEARPLAGLDGRGTDAVARLEQECWALRTLAGIPAVPELIDYRKGHEHYYLTRELVDGTALTHGGGTANPWAEGTLDDAGARRYTAWALDILEQTERTLDAMHDRGVVFGDLHPGNVLVRPDGTVAFIDLETATPIDAAAPQVIGVPGFRAPAHYRGTALDRHALGCLRMALFAPMTVLLDHAPEKLDRLLALITARFPVPADFERQVRRDLAGGPDGPDAGPGAGPGAEPGVTGTRPRTRPAPEEPAQPSAATWPALRDAVAGGILGSATPERTDRLFPGDVEQFTVPGGGAAFAHGAAGVLWALAETGVDVPDAHVRWLEGAAHAPAEPRLGFYDGLTGIAFALHRLGRTDRARDLLERVLTSGLDHLDHSLSAGRAGVGLALLHFARCTGEQELLVRARDLGDRLAGGVTGASRPGLLHGRSGVALFLLRLAEETGDDSLLTAAAEALHQDFADLGLTGPEPETGIESGSAARRVPYLGAGGAGAALVADRLLPRLPDPDPRLTRALDRSRTALTTEFHPRVGLFTGRAGIVLALQRLQRGTPEDTEALRRHLAAFDWHAVHTGQHTEFLGELALRRSNDLGTGSAGVLLALGAALGSGGTTLPFLESPR</sequence>
<dbReference type="InterPro" id="IPR011009">
    <property type="entry name" value="Kinase-like_dom_sf"/>
</dbReference>
<evidence type="ECO:0000259" key="2">
    <source>
        <dbReference type="PROSITE" id="PS50011"/>
    </source>
</evidence>
<feature type="region of interest" description="Disordered" evidence="1">
    <location>
        <begin position="463"/>
        <end position="507"/>
    </location>
</feature>
<dbReference type="InterPro" id="IPR053524">
    <property type="entry name" value="Aerial_hyphae_peptide-synth"/>
</dbReference>
<dbReference type="Gene3D" id="1.10.510.10">
    <property type="entry name" value="Transferase(Phosphotransferase) domain 1"/>
    <property type="match status" value="1"/>
</dbReference>